<evidence type="ECO:0000256" key="16">
    <source>
        <dbReference type="SAM" id="Phobius"/>
    </source>
</evidence>
<name>A0A8I3P2C9_CANLF</name>
<comment type="subcellular location">
    <subcellularLocation>
        <location evidence="3">Cytoplasmic vesicle</location>
        <location evidence="3">Secretory vesicle</location>
        <location evidence="3">Synaptic vesicle membrane</location>
        <topology evidence="3">Multi-pass membrane protein</topology>
    </subcellularLocation>
    <subcellularLocation>
        <location evidence="2">Endoplasmic reticulum membrane</location>
    </subcellularLocation>
    <subcellularLocation>
        <location evidence="1">Recycling endosome</location>
    </subcellularLocation>
</comment>
<keyword evidence="5 16" id="KW-0812">Transmembrane</keyword>
<evidence type="ECO:0000256" key="9">
    <source>
        <dbReference type="ARBA" id="ARBA00022824"/>
    </source>
</evidence>
<feature type="domain" description="C2" evidence="17">
    <location>
        <begin position="397"/>
        <end position="518"/>
    </location>
</feature>
<dbReference type="Pfam" id="PF00168">
    <property type="entry name" value="C2"/>
    <property type="match status" value="3"/>
</dbReference>
<evidence type="ECO:0000256" key="15">
    <source>
        <dbReference type="ARBA" id="ARBA00074931"/>
    </source>
</evidence>
<sequence length="753" mass="86704">MLDTCKLKSACNLPFVYNKKINTAGTSNADVPLADPGMYQLDITLRRGQSLAARDRGGTSDPYVKFKIGGKEVFRSKIIHKNLNPVWEEKACILVEHLREPLYIKVFDYDFGLQDDFMGSAFLDLTQLELNRPTDVTLTLKDPHYPDHYLGIILLSVILTPKEGEHRDVQSSIHSFLHWRICEIKTMLMRKSWKRSSKDLSENEVVGSYFSVKSFFWRTCSRPALPVLGFCKAEFQSTCYQNAQFQTQSLRLSDVHRKSQLWRGIVSITLIEGRDLKAMDSNGLSDPYVKFRLGHQKYKSKIMPKTLNPQWREQFDFHLYEERGGIIDITAWDKDAGKRDDFIGRCQVDLSALSREQTHKLELQLEEGEGHLVLLVTLTASATVSISDLSVNSLEDQKEREEILRRYSPLRIFHNLKDVGFLQVKVIRAEGLMVADVTGKSDPFCVVELNNDRLLTHTVYKNLNPEWNKIFTFNIKDIHSVLEVTVYDEDRDRSADFLGKVAIPLLSIQNGEQKAYVLKNKQLTGPTKGVIYLEIDVIFNAVKASLRTLIPKEQKYIEEENRLSKQLLLRNFIRMKRCVMVLVNAAYYVNSCFDWDSPPRSLAAFVVVEDMLEDEEEEDDKDDKDSEKKGFINKIYAIQEVCISVQNILDEVASFGERIKNTFNWTVPFLSWLAIVALCVFTVILYFIPLRYIVLVWGINKFTKKLRSPYAIDNNELLDFLSRVPSDVQVVQYQELKPDPSHSPCKRKKNNLG</sequence>
<dbReference type="Pfam" id="PF08372">
    <property type="entry name" value="PRT_C"/>
    <property type="match status" value="1"/>
</dbReference>
<dbReference type="GO" id="GO:0030672">
    <property type="term" value="C:synaptic vesicle membrane"/>
    <property type="evidence" value="ECO:0007669"/>
    <property type="project" value="UniProtKB-SubCell"/>
</dbReference>
<evidence type="ECO:0000256" key="10">
    <source>
        <dbReference type="ARBA" id="ARBA00022837"/>
    </source>
</evidence>
<evidence type="ECO:0000259" key="17">
    <source>
        <dbReference type="PROSITE" id="PS50004"/>
    </source>
</evidence>
<dbReference type="CDD" id="cd08376">
    <property type="entry name" value="C2B_MCTP_PRT"/>
    <property type="match status" value="1"/>
</dbReference>
<dbReference type="CDD" id="cd08377">
    <property type="entry name" value="C2C_MCTP_PRT"/>
    <property type="match status" value="1"/>
</dbReference>
<evidence type="ECO:0000313" key="19">
    <source>
        <dbReference type="Proteomes" id="UP000805418"/>
    </source>
</evidence>
<reference evidence="18" key="2">
    <citation type="submission" date="2025-08" db="UniProtKB">
        <authorList>
            <consortium name="Ensembl"/>
        </authorList>
    </citation>
    <scope>IDENTIFICATION</scope>
    <source>
        <strain evidence="18">Boxer</strain>
    </source>
</reference>
<dbReference type="Gene3D" id="2.60.40.150">
    <property type="entry name" value="C2 domain"/>
    <property type="match status" value="3"/>
</dbReference>
<dbReference type="GO" id="GO:0005789">
    <property type="term" value="C:endoplasmic reticulum membrane"/>
    <property type="evidence" value="ECO:0007669"/>
    <property type="project" value="UniProtKB-SubCell"/>
</dbReference>
<dbReference type="SUPFAM" id="SSF49562">
    <property type="entry name" value="C2 domain (Calcium/lipid-binding domain, CaLB)"/>
    <property type="match status" value="3"/>
</dbReference>
<dbReference type="FunFam" id="2.60.40.150:FF:000068">
    <property type="entry name" value="multiple C2 and transmembrane domain-containing protein 1 isoform X2"/>
    <property type="match status" value="1"/>
</dbReference>
<comment type="similarity">
    <text evidence="4">Belongs to the MCTP family.</text>
</comment>
<dbReference type="PRINTS" id="PR00360">
    <property type="entry name" value="C2DOMAIN"/>
</dbReference>
<evidence type="ECO:0000256" key="2">
    <source>
        <dbReference type="ARBA" id="ARBA00004586"/>
    </source>
</evidence>
<proteinExistence type="inferred from homology"/>
<dbReference type="GO" id="GO:0046872">
    <property type="term" value="F:metal ion binding"/>
    <property type="evidence" value="ECO:0007669"/>
    <property type="project" value="UniProtKB-KW"/>
</dbReference>
<evidence type="ECO:0000256" key="1">
    <source>
        <dbReference type="ARBA" id="ARBA00004172"/>
    </source>
</evidence>
<evidence type="ECO:0000256" key="7">
    <source>
        <dbReference type="ARBA" id="ARBA00022737"/>
    </source>
</evidence>
<evidence type="ECO:0000256" key="13">
    <source>
        <dbReference type="ARBA" id="ARBA00023136"/>
    </source>
</evidence>
<dbReference type="PANTHER" id="PTHR45911">
    <property type="entry name" value="C2 DOMAIN-CONTAINING PROTEIN"/>
    <property type="match status" value="1"/>
</dbReference>
<reference evidence="18" key="3">
    <citation type="submission" date="2025-09" db="UniProtKB">
        <authorList>
            <consortium name="Ensembl"/>
        </authorList>
    </citation>
    <scope>IDENTIFICATION</scope>
    <source>
        <strain evidence="18">Boxer</strain>
    </source>
</reference>
<evidence type="ECO:0000313" key="18">
    <source>
        <dbReference type="Ensembl" id="ENSCAFP00845020298.1"/>
    </source>
</evidence>
<keyword evidence="14" id="KW-0968">Cytoplasmic vesicle</keyword>
<evidence type="ECO:0000256" key="3">
    <source>
        <dbReference type="ARBA" id="ARBA00004644"/>
    </source>
</evidence>
<dbReference type="GO" id="GO:0055037">
    <property type="term" value="C:recycling endosome"/>
    <property type="evidence" value="ECO:0007669"/>
    <property type="project" value="UniProtKB-SubCell"/>
</dbReference>
<dbReference type="FunFam" id="2.60.40.150:FF:000019">
    <property type="entry name" value="Multiple C2 and transmembrane domain-containing protein 2 isoform 1"/>
    <property type="match status" value="1"/>
</dbReference>
<feature type="domain" description="C2" evidence="17">
    <location>
        <begin position="246"/>
        <end position="363"/>
    </location>
</feature>
<feature type="domain" description="C2" evidence="17">
    <location>
        <begin position="20"/>
        <end position="138"/>
    </location>
</feature>
<dbReference type="GeneTree" id="ENSGT00940000156031"/>
<keyword evidence="11 16" id="KW-1133">Transmembrane helix</keyword>
<keyword evidence="12" id="KW-0770">Synapse</keyword>
<evidence type="ECO:0000256" key="5">
    <source>
        <dbReference type="ARBA" id="ARBA00022692"/>
    </source>
</evidence>
<accession>A0A8I3P2C9</accession>
<dbReference type="PROSITE" id="PS50004">
    <property type="entry name" value="C2"/>
    <property type="match status" value="3"/>
</dbReference>
<evidence type="ECO:0000256" key="6">
    <source>
        <dbReference type="ARBA" id="ARBA00022723"/>
    </source>
</evidence>
<dbReference type="InterPro" id="IPR000008">
    <property type="entry name" value="C2_dom"/>
</dbReference>
<dbReference type="InterPro" id="IPR035892">
    <property type="entry name" value="C2_domain_sf"/>
</dbReference>
<keyword evidence="9" id="KW-0256">Endoplasmic reticulum</keyword>
<keyword evidence="13 16" id="KW-0472">Membrane</keyword>
<keyword evidence="6" id="KW-0479">Metal-binding</keyword>
<keyword evidence="10" id="KW-0106">Calcium</keyword>
<dbReference type="OrthoDB" id="5973539at2759"/>
<organism evidence="18 19">
    <name type="scientific">Canis lupus familiaris</name>
    <name type="common">Dog</name>
    <name type="synonym">Canis familiaris</name>
    <dbReference type="NCBI Taxonomy" id="9615"/>
    <lineage>
        <taxon>Eukaryota</taxon>
        <taxon>Metazoa</taxon>
        <taxon>Chordata</taxon>
        <taxon>Craniata</taxon>
        <taxon>Vertebrata</taxon>
        <taxon>Euteleostomi</taxon>
        <taxon>Mammalia</taxon>
        <taxon>Eutheria</taxon>
        <taxon>Laurasiatheria</taxon>
        <taxon>Carnivora</taxon>
        <taxon>Caniformia</taxon>
        <taxon>Canidae</taxon>
        <taxon>Canis</taxon>
    </lineage>
</organism>
<reference evidence="18" key="1">
    <citation type="submission" date="2020-03" db="EMBL/GenBank/DDBJ databases">
        <title>Long-read based genome assembly of a Labrador retriever dog.</title>
        <authorList>
            <person name="Eory L."/>
            <person name="Zhang W."/>
            <person name="Schoenebeck J."/>
        </authorList>
    </citation>
    <scope>NUCLEOTIDE SEQUENCE [LARGE SCALE GENOMIC DNA]</scope>
    <source>
        <strain evidence="18">Labrador retriever</strain>
    </source>
</reference>
<dbReference type="Ensembl" id="ENSCAFT00845025761.1">
    <property type="protein sequence ID" value="ENSCAFP00845020298.1"/>
    <property type="gene ID" value="ENSCAFG00845014193.1"/>
</dbReference>
<feature type="transmembrane region" description="Helical" evidence="16">
    <location>
        <begin position="669"/>
        <end position="697"/>
    </location>
</feature>
<protein>
    <recommendedName>
        <fullName evidence="15">Multiple C2 and transmembrane domain-containing protein 1</fullName>
    </recommendedName>
</protein>
<keyword evidence="8" id="KW-0967">Endosome</keyword>
<dbReference type="InterPro" id="IPR013583">
    <property type="entry name" value="MCTP_C"/>
</dbReference>
<keyword evidence="19" id="KW-1185">Reference proteome</keyword>
<dbReference type="PANTHER" id="PTHR45911:SF3">
    <property type="entry name" value="DYSFERLIN-RELATED"/>
    <property type="match status" value="1"/>
</dbReference>
<dbReference type="SMART" id="SM00239">
    <property type="entry name" value="C2"/>
    <property type="match status" value="3"/>
</dbReference>
<dbReference type="Proteomes" id="UP000805418">
    <property type="component" value="Chromosome 3"/>
</dbReference>
<evidence type="ECO:0000256" key="4">
    <source>
        <dbReference type="ARBA" id="ARBA00007923"/>
    </source>
</evidence>
<keyword evidence="7" id="KW-0677">Repeat</keyword>
<evidence type="ECO:0000256" key="12">
    <source>
        <dbReference type="ARBA" id="ARBA00023018"/>
    </source>
</evidence>
<evidence type="ECO:0000256" key="14">
    <source>
        <dbReference type="ARBA" id="ARBA00023329"/>
    </source>
</evidence>
<evidence type="ECO:0000256" key="11">
    <source>
        <dbReference type="ARBA" id="ARBA00022989"/>
    </source>
</evidence>
<evidence type="ECO:0000256" key="8">
    <source>
        <dbReference type="ARBA" id="ARBA00022753"/>
    </source>
</evidence>
<dbReference type="FunFam" id="2.60.40.150:FF:000050">
    <property type="entry name" value="Multiple C2 and transmembrane domain containing 1"/>
    <property type="match status" value="1"/>
</dbReference>
<dbReference type="AlphaFoldDB" id="A0A8I3P2C9"/>
<gene>
    <name evidence="18" type="primary">MCTP1</name>
</gene>
<dbReference type="CDD" id="cd04042">
    <property type="entry name" value="C2A_MCTP_PRT"/>
    <property type="match status" value="1"/>
</dbReference>